<evidence type="ECO:0000313" key="2">
    <source>
        <dbReference type="Proteomes" id="UP000031036"/>
    </source>
</evidence>
<accession>A0A0B2USJ0</accession>
<comment type="caution">
    <text evidence="1">The sequence shown here is derived from an EMBL/GenBank/DDBJ whole genome shotgun (WGS) entry which is preliminary data.</text>
</comment>
<dbReference type="InterPro" id="IPR009030">
    <property type="entry name" value="Growth_fac_rcpt_cys_sf"/>
</dbReference>
<protein>
    <submittedName>
        <fullName evidence="1">Uncharacterized protein</fullName>
    </submittedName>
</protein>
<keyword evidence="2" id="KW-1185">Reference proteome</keyword>
<dbReference type="AlphaFoldDB" id="A0A0B2USJ0"/>
<reference evidence="1 2" key="1">
    <citation type="submission" date="2014-11" db="EMBL/GenBank/DDBJ databases">
        <title>Genetic blueprint of the zoonotic pathogen Toxocara canis.</title>
        <authorList>
            <person name="Zhu X.-Q."/>
            <person name="Korhonen P.K."/>
            <person name="Cai H."/>
            <person name="Young N.D."/>
            <person name="Nejsum P."/>
            <person name="von Samson-Himmelstjerna G."/>
            <person name="Boag P.R."/>
            <person name="Tan P."/>
            <person name="Li Q."/>
            <person name="Min J."/>
            <person name="Yang Y."/>
            <person name="Wang X."/>
            <person name="Fang X."/>
            <person name="Hall R.S."/>
            <person name="Hofmann A."/>
            <person name="Sternberg P.W."/>
            <person name="Jex A.R."/>
            <person name="Gasser R.B."/>
        </authorList>
    </citation>
    <scope>NUCLEOTIDE SEQUENCE [LARGE SCALE GENOMIC DNA]</scope>
    <source>
        <strain evidence="1">PN_DK_2014</strain>
    </source>
</reference>
<dbReference type="Proteomes" id="UP000031036">
    <property type="component" value="Unassembled WGS sequence"/>
</dbReference>
<proteinExistence type="predicted"/>
<sequence length="156" mass="17503">MDDADAQASSGSQLRLRRLFEGSFSYGTIGARESTTPCCRKRFFWKCSQCSDGEKLFTGGECILRCELAAVLSLWAHFKKKHSKFSVHAHSLWKCSQCSDGEKLFTGGECILRCELAAVLSLWAHFKKKHSKFSVHAHSLWRIIAAENGFPTISPK</sequence>
<organism evidence="1 2">
    <name type="scientific">Toxocara canis</name>
    <name type="common">Canine roundworm</name>
    <dbReference type="NCBI Taxonomy" id="6265"/>
    <lineage>
        <taxon>Eukaryota</taxon>
        <taxon>Metazoa</taxon>
        <taxon>Ecdysozoa</taxon>
        <taxon>Nematoda</taxon>
        <taxon>Chromadorea</taxon>
        <taxon>Rhabditida</taxon>
        <taxon>Spirurina</taxon>
        <taxon>Ascaridomorpha</taxon>
        <taxon>Ascaridoidea</taxon>
        <taxon>Toxocaridae</taxon>
        <taxon>Toxocara</taxon>
    </lineage>
</organism>
<name>A0A0B2USJ0_TOXCA</name>
<gene>
    <name evidence="1" type="ORF">Tcan_18785</name>
</gene>
<dbReference type="SUPFAM" id="SSF57184">
    <property type="entry name" value="Growth factor receptor domain"/>
    <property type="match status" value="1"/>
</dbReference>
<evidence type="ECO:0000313" key="1">
    <source>
        <dbReference type="EMBL" id="KHN72097.1"/>
    </source>
</evidence>
<dbReference type="EMBL" id="JPKZ01003376">
    <property type="protein sequence ID" value="KHN72097.1"/>
    <property type="molecule type" value="Genomic_DNA"/>
</dbReference>